<evidence type="ECO:0000256" key="14">
    <source>
        <dbReference type="ARBA" id="ARBA00023157"/>
    </source>
</evidence>
<organism evidence="23 24">
    <name type="scientific">Chenopodium quinoa</name>
    <name type="common">Quinoa</name>
    <dbReference type="NCBI Taxonomy" id="63459"/>
    <lineage>
        <taxon>Eukaryota</taxon>
        <taxon>Viridiplantae</taxon>
        <taxon>Streptophyta</taxon>
        <taxon>Embryophyta</taxon>
        <taxon>Tracheophyta</taxon>
        <taxon>Spermatophyta</taxon>
        <taxon>Magnoliopsida</taxon>
        <taxon>eudicotyledons</taxon>
        <taxon>Gunneridae</taxon>
        <taxon>Pentapetalae</taxon>
        <taxon>Caryophyllales</taxon>
        <taxon>Chenopodiaceae</taxon>
        <taxon>Chenopodioideae</taxon>
        <taxon>Atripliceae</taxon>
        <taxon>Chenopodium</taxon>
    </lineage>
</organism>
<dbReference type="InterPro" id="IPR018097">
    <property type="entry name" value="EGF_Ca-bd_CS"/>
</dbReference>
<dbReference type="PROSITE" id="PS00010">
    <property type="entry name" value="ASX_HYDROXYL"/>
    <property type="match status" value="1"/>
</dbReference>
<comment type="subcellular location">
    <subcellularLocation>
        <location evidence="1">Membrane</location>
        <topology evidence="1">Single-pass type I membrane protein</topology>
    </subcellularLocation>
</comment>
<dbReference type="GO" id="GO:0005509">
    <property type="term" value="F:calcium ion binding"/>
    <property type="evidence" value="ECO:0007669"/>
    <property type="project" value="InterPro"/>
</dbReference>
<evidence type="ECO:0000256" key="6">
    <source>
        <dbReference type="ARBA" id="ARBA00022692"/>
    </source>
</evidence>
<evidence type="ECO:0000313" key="24">
    <source>
        <dbReference type="Proteomes" id="UP000596660"/>
    </source>
</evidence>
<dbReference type="SMART" id="SM00220">
    <property type="entry name" value="S_TKc"/>
    <property type="match status" value="1"/>
</dbReference>
<dbReference type="InterPro" id="IPR049883">
    <property type="entry name" value="NOTCH1_EGF-like"/>
</dbReference>
<comment type="catalytic activity">
    <reaction evidence="17">
        <text>L-threonyl-[protein] + ATP = O-phospho-L-threonyl-[protein] + ADP + H(+)</text>
        <dbReference type="Rhea" id="RHEA:46608"/>
        <dbReference type="Rhea" id="RHEA-COMP:11060"/>
        <dbReference type="Rhea" id="RHEA-COMP:11605"/>
        <dbReference type="ChEBI" id="CHEBI:15378"/>
        <dbReference type="ChEBI" id="CHEBI:30013"/>
        <dbReference type="ChEBI" id="CHEBI:30616"/>
        <dbReference type="ChEBI" id="CHEBI:61977"/>
        <dbReference type="ChEBI" id="CHEBI:456216"/>
    </reaction>
</comment>
<evidence type="ECO:0000256" key="13">
    <source>
        <dbReference type="ARBA" id="ARBA00023136"/>
    </source>
</evidence>
<dbReference type="PROSITE" id="PS00108">
    <property type="entry name" value="PROTEIN_KINASE_ST"/>
    <property type="match status" value="1"/>
</dbReference>
<feature type="domain" description="EGF-like" evidence="22">
    <location>
        <begin position="315"/>
        <end position="348"/>
    </location>
</feature>
<keyword evidence="13 20" id="KW-0472">Membrane</keyword>
<dbReference type="SMART" id="SM00179">
    <property type="entry name" value="EGF_CA"/>
    <property type="match status" value="1"/>
</dbReference>
<dbReference type="Pfam" id="PF13947">
    <property type="entry name" value="GUB_WAK_bind"/>
    <property type="match status" value="1"/>
</dbReference>
<dbReference type="Proteomes" id="UP000596660">
    <property type="component" value="Unplaced"/>
</dbReference>
<keyword evidence="4" id="KW-0597">Phosphoprotein</keyword>
<dbReference type="PROSITE" id="PS50011">
    <property type="entry name" value="PROTEIN_KINASE_DOM"/>
    <property type="match status" value="1"/>
</dbReference>
<accession>A0A803L4A8</accession>
<reference evidence="23" key="2">
    <citation type="submission" date="2021-03" db="UniProtKB">
        <authorList>
            <consortium name="EnsemblPlants"/>
        </authorList>
    </citation>
    <scope>IDENTIFICATION</scope>
</reference>
<feature type="transmembrane region" description="Helical" evidence="20">
    <location>
        <begin position="363"/>
        <end position="388"/>
    </location>
</feature>
<keyword evidence="8" id="KW-0677">Repeat</keyword>
<keyword evidence="12 20" id="KW-1133">Transmembrane helix</keyword>
<dbReference type="SMART" id="SM00181">
    <property type="entry name" value="EGF"/>
    <property type="match status" value="2"/>
</dbReference>
<keyword evidence="2" id="KW-0723">Serine/threonine-protein kinase</keyword>
<keyword evidence="15" id="KW-0325">Glycoprotein</keyword>
<dbReference type="InterPro" id="IPR000152">
    <property type="entry name" value="EGF-type_Asp/Asn_hydroxyl_site"/>
</dbReference>
<keyword evidence="24" id="KW-1185">Reference proteome</keyword>
<evidence type="ECO:0000256" key="7">
    <source>
        <dbReference type="ARBA" id="ARBA00022729"/>
    </source>
</evidence>
<evidence type="ECO:0000256" key="16">
    <source>
        <dbReference type="ARBA" id="ARBA00047558"/>
    </source>
</evidence>
<dbReference type="InterPro" id="IPR000719">
    <property type="entry name" value="Prot_kinase_dom"/>
</dbReference>
<sequence length="803" mass="87954">MISVEVRDMFLLRKISLAIFFSFTWLLLGFPCLALASFMQSHRTTMLTASSTTLPGCPRKCGKLTIPYPFGIGRGCALGDNYVIVCDIKKNSSVPRLFNRQVLDISETQLITTALPVATACNSALAGSGEIVTLNNLNLTAKPYAVSSTSNKFVVTGCHHYGFAEAQTIAGREVFSCVALCNRKADLLDQLCSGTGCCEAPIPKGLQFWNITLKKVDYVTRFSSGNCSYAFILKKSSFNIRGSPDAASLNSVPIVLDWFIPNKLCKDAQKDSATCACQQNTTCIDLDKVLRVVGYHCECLQGYQGNPYLSTGCKDIDECAGPNTPCSGTCVNTPGSYECHCPTGYYGDGRKDGTGCRSNGLKLFIGLGLGLGLGSILFFLSGFWLFIIASRRRERIQRATYFKQNGGLLLQQQMSSEDGLIEKTRIFTADELKRATDDFNEDRVLGQGGQGTVYKGMLTDGNIVAIKKSIVEGQGQLGPFINEVVILSQINHRNIVKLLGCCLETEVPLLVYEFVPNGTLSKCIHDPSEDFPVAWDMRLHIAIDVAGALSYLHSASSKPIFHRDIKSSNILLDSKYRAKLSDFGTSRSIAIDQTHLTTCVLGTFGYLDPEYFRSHQFTEKSDVYSFGVVLVELLTGLKAVRPADTPEGQSLVLWFLSAMESLDLCDILAPQVVKEGRKESILATANLAKQCLNMDGKQRPTMREVALQLEVIRQLEDVPATYTNDLPQTNEHKSIEIEVSASDSLMPPSASYTEDLSLGSLRSISSYFPQALFKKYVPLVNCNGKPTFRQCYSASRGVKAVVA</sequence>
<dbReference type="FunFam" id="3.30.200.20:FF:000043">
    <property type="entry name" value="Wall-associated receptor kinase 2"/>
    <property type="match status" value="1"/>
</dbReference>
<evidence type="ECO:0000256" key="1">
    <source>
        <dbReference type="ARBA" id="ARBA00004479"/>
    </source>
</evidence>
<evidence type="ECO:0000259" key="22">
    <source>
        <dbReference type="PROSITE" id="PS50026"/>
    </source>
</evidence>
<evidence type="ECO:0000256" key="19">
    <source>
        <dbReference type="PROSITE-ProRule" id="PRU00076"/>
    </source>
</evidence>
<dbReference type="GO" id="GO:0005886">
    <property type="term" value="C:plasma membrane"/>
    <property type="evidence" value="ECO:0007669"/>
    <property type="project" value="TreeGrafter"/>
</dbReference>
<dbReference type="InterPro" id="IPR011009">
    <property type="entry name" value="Kinase-like_dom_sf"/>
</dbReference>
<dbReference type="SUPFAM" id="SSF57196">
    <property type="entry name" value="EGF/Laminin"/>
    <property type="match status" value="1"/>
</dbReference>
<dbReference type="FunFam" id="2.10.25.10:FF:000038">
    <property type="entry name" value="Fibrillin 2"/>
    <property type="match status" value="1"/>
</dbReference>
<dbReference type="AlphaFoldDB" id="A0A803L4A8"/>
<keyword evidence="3 19" id="KW-0245">EGF-like domain</keyword>
<dbReference type="PROSITE" id="PS01187">
    <property type="entry name" value="EGF_CA"/>
    <property type="match status" value="1"/>
</dbReference>
<evidence type="ECO:0000313" key="23">
    <source>
        <dbReference type="EnsemblPlants" id="AUR62006697-RA:cds"/>
    </source>
</evidence>
<dbReference type="Pfam" id="PF00069">
    <property type="entry name" value="Pkinase"/>
    <property type="match status" value="1"/>
</dbReference>
<evidence type="ECO:0000256" key="12">
    <source>
        <dbReference type="ARBA" id="ARBA00022989"/>
    </source>
</evidence>
<dbReference type="PANTHER" id="PTHR27005">
    <property type="entry name" value="WALL-ASSOCIATED RECEPTOR KINASE-LIKE 21"/>
    <property type="match status" value="1"/>
</dbReference>
<dbReference type="CDD" id="cd00054">
    <property type="entry name" value="EGF_CA"/>
    <property type="match status" value="1"/>
</dbReference>
<evidence type="ECO:0000256" key="8">
    <source>
        <dbReference type="ARBA" id="ARBA00022737"/>
    </source>
</evidence>
<dbReference type="GO" id="GO:0004674">
    <property type="term" value="F:protein serine/threonine kinase activity"/>
    <property type="evidence" value="ECO:0007669"/>
    <property type="project" value="UniProtKB-KW"/>
</dbReference>
<keyword evidence="6 20" id="KW-0812">Transmembrane</keyword>
<dbReference type="InterPro" id="IPR025287">
    <property type="entry name" value="WAK_GUB"/>
</dbReference>
<dbReference type="PANTHER" id="PTHR27005:SF521">
    <property type="entry name" value="WALL-ASSOCIATED RECEPTOR KINASE-LIKE 6"/>
    <property type="match status" value="1"/>
</dbReference>
<protein>
    <submittedName>
        <fullName evidence="23">Uncharacterized protein</fullName>
    </submittedName>
</protein>
<evidence type="ECO:0000256" key="5">
    <source>
        <dbReference type="ARBA" id="ARBA00022679"/>
    </source>
</evidence>
<evidence type="ECO:0000256" key="3">
    <source>
        <dbReference type="ARBA" id="ARBA00022536"/>
    </source>
</evidence>
<keyword evidence="11" id="KW-0067">ATP-binding</keyword>
<evidence type="ECO:0000256" key="9">
    <source>
        <dbReference type="ARBA" id="ARBA00022741"/>
    </source>
</evidence>
<name>A0A803L4A8_CHEQI</name>
<dbReference type="InterPro" id="IPR000742">
    <property type="entry name" value="EGF"/>
</dbReference>
<dbReference type="GO" id="GO:0007166">
    <property type="term" value="P:cell surface receptor signaling pathway"/>
    <property type="evidence" value="ECO:0007669"/>
    <property type="project" value="InterPro"/>
</dbReference>
<dbReference type="GO" id="GO:0005524">
    <property type="term" value="F:ATP binding"/>
    <property type="evidence" value="ECO:0007669"/>
    <property type="project" value="UniProtKB-KW"/>
</dbReference>
<comment type="catalytic activity">
    <reaction evidence="16">
        <text>L-seryl-[protein] + ATP = O-phospho-L-seryl-[protein] + ADP + H(+)</text>
        <dbReference type="Rhea" id="RHEA:17989"/>
        <dbReference type="Rhea" id="RHEA-COMP:9863"/>
        <dbReference type="Rhea" id="RHEA-COMP:11604"/>
        <dbReference type="ChEBI" id="CHEBI:15378"/>
        <dbReference type="ChEBI" id="CHEBI:29999"/>
        <dbReference type="ChEBI" id="CHEBI:30616"/>
        <dbReference type="ChEBI" id="CHEBI:83421"/>
        <dbReference type="ChEBI" id="CHEBI:456216"/>
    </reaction>
</comment>
<dbReference type="PROSITE" id="PS50026">
    <property type="entry name" value="EGF_3"/>
    <property type="match status" value="1"/>
</dbReference>
<evidence type="ECO:0000256" key="15">
    <source>
        <dbReference type="ARBA" id="ARBA00023180"/>
    </source>
</evidence>
<evidence type="ECO:0000256" key="2">
    <source>
        <dbReference type="ARBA" id="ARBA00022527"/>
    </source>
</evidence>
<dbReference type="Gene3D" id="3.30.200.20">
    <property type="entry name" value="Phosphorylase Kinase, domain 1"/>
    <property type="match status" value="1"/>
</dbReference>
<dbReference type="InterPro" id="IPR001881">
    <property type="entry name" value="EGF-like_Ca-bd_dom"/>
</dbReference>
<evidence type="ECO:0000256" key="20">
    <source>
        <dbReference type="SAM" id="Phobius"/>
    </source>
</evidence>
<dbReference type="InterPro" id="IPR045274">
    <property type="entry name" value="WAK-like"/>
</dbReference>
<dbReference type="FunFam" id="1.10.510.10:FF:000084">
    <property type="entry name" value="Wall-associated receptor kinase 2"/>
    <property type="match status" value="1"/>
</dbReference>
<dbReference type="Gene3D" id="1.10.510.10">
    <property type="entry name" value="Transferase(Phosphotransferase) domain 1"/>
    <property type="match status" value="1"/>
</dbReference>
<keyword evidence="14" id="KW-1015">Disulfide bond</keyword>
<comment type="function">
    <text evidence="18">Serine/threonine-protein kinase that may function as a signaling receptor of extracellular matrix component. Binding to pectin may have significance in the control of cell expansion, morphogenesis and development.</text>
</comment>
<dbReference type="EnsemblPlants" id="AUR62006697-RA">
    <property type="protein sequence ID" value="AUR62006697-RA:cds"/>
    <property type="gene ID" value="AUR62006697"/>
</dbReference>
<dbReference type="InterPro" id="IPR008271">
    <property type="entry name" value="Ser/Thr_kinase_AS"/>
</dbReference>
<evidence type="ECO:0000256" key="18">
    <source>
        <dbReference type="ARBA" id="ARBA00058961"/>
    </source>
</evidence>
<dbReference type="SUPFAM" id="SSF56112">
    <property type="entry name" value="Protein kinase-like (PK-like)"/>
    <property type="match status" value="1"/>
</dbReference>
<dbReference type="GO" id="GO:0030247">
    <property type="term" value="F:polysaccharide binding"/>
    <property type="evidence" value="ECO:0007669"/>
    <property type="project" value="InterPro"/>
</dbReference>
<evidence type="ECO:0000256" key="4">
    <source>
        <dbReference type="ARBA" id="ARBA00022553"/>
    </source>
</evidence>
<evidence type="ECO:0000259" key="21">
    <source>
        <dbReference type="PROSITE" id="PS50011"/>
    </source>
</evidence>
<evidence type="ECO:0000256" key="17">
    <source>
        <dbReference type="ARBA" id="ARBA00047951"/>
    </source>
</evidence>
<proteinExistence type="predicted"/>
<dbReference type="Gramene" id="AUR62006697-RA">
    <property type="protein sequence ID" value="AUR62006697-RA:cds"/>
    <property type="gene ID" value="AUR62006697"/>
</dbReference>
<keyword evidence="9" id="KW-0547">Nucleotide-binding</keyword>
<evidence type="ECO:0000256" key="11">
    <source>
        <dbReference type="ARBA" id="ARBA00022840"/>
    </source>
</evidence>
<feature type="domain" description="Protein kinase" evidence="21">
    <location>
        <begin position="439"/>
        <end position="712"/>
    </location>
</feature>
<comment type="caution">
    <text evidence="19">Lacks conserved residue(s) required for the propagation of feature annotation.</text>
</comment>
<dbReference type="Gene3D" id="2.10.25.10">
    <property type="entry name" value="Laminin"/>
    <property type="match status" value="2"/>
</dbReference>
<keyword evidence="10" id="KW-0418">Kinase</keyword>
<evidence type="ECO:0000256" key="10">
    <source>
        <dbReference type="ARBA" id="ARBA00022777"/>
    </source>
</evidence>
<keyword evidence="5" id="KW-0808">Transferase</keyword>
<dbReference type="OMA" id="RIGTENC"/>
<reference evidence="23" key="1">
    <citation type="journal article" date="2017" name="Nature">
        <title>The genome of Chenopodium quinoa.</title>
        <authorList>
            <person name="Jarvis D.E."/>
            <person name="Ho Y.S."/>
            <person name="Lightfoot D.J."/>
            <person name="Schmoeckel S.M."/>
            <person name="Li B."/>
            <person name="Borm T.J.A."/>
            <person name="Ohyanagi H."/>
            <person name="Mineta K."/>
            <person name="Michell C.T."/>
            <person name="Saber N."/>
            <person name="Kharbatia N.M."/>
            <person name="Rupper R.R."/>
            <person name="Sharp A.R."/>
            <person name="Dally N."/>
            <person name="Boughton B.A."/>
            <person name="Woo Y.H."/>
            <person name="Gao G."/>
            <person name="Schijlen E.G.W.M."/>
            <person name="Guo X."/>
            <person name="Momin A.A."/>
            <person name="Negrao S."/>
            <person name="Al-Babili S."/>
            <person name="Gehring C."/>
            <person name="Roessner U."/>
            <person name="Jung C."/>
            <person name="Murphy K."/>
            <person name="Arold S.T."/>
            <person name="Gojobori T."/>
            <person name="van der Linden C.G."/>
            <person name="van Loo E.N."/>
            <person name="Jellen E.N."/>
            <person name="Maughan P.J."/>
            <person name="Tester M."/>
        </authorList>
    </citation>
    <scope>NUCLEOTIDE SEQUENCE [LARGE SCALE GENOMIC DNA]</scope>
    <source>
        <strain evidence="23">cv. PI 614886</strain>
    </source>
</reference>
<keyword evidence="7" id="KW-0732">Signal</keyword>
<dbReference type="Pfam" id="PF07645">
    <property type="entry name" value="EGF_CA"/>
    <property type="match status" value="1"/>
</dbReference>